<evidence type="ECO:0000313" key="3">
    <source>
        <dbReference type="Proteomes" id="UP000237662"/>
    </source>
</evidence>
<reference evidence="2 3" key="1">
    <citation type="submission" date="2018-02" db="EMBL/GenBank/DDBJ databases">
        <title>Genomic Encyclopedia of Archaeal and Bacterial Type Strains, Phase II (KMG-II): from individual species to whole genera.</title>
        <authorList>
            <person name="Goeker M."/>
        </authorList>
    </citation>
    <scope>NUCLEOTIDE SEQUENCE [LARGE SCALE GENOMIC DNA]</scope>
    <source>
        <strain evidence="2 3">DSM 29526</strain>
    </source>
</reference>
<accession>A0A2S6I768</accession>
<evidence type="ECO:0000256" key="1">
    <source>
        <dbReference type="SAM" id="MobiDB-lite"/>
    </source>
</evidence>
<protein>
    <submittedName>
        <fullName evidence="2">Uncharacterized protein</fullName>
    </submittedName>
</protein>
<feature type="compositionally biased region" description="Basic and acidic residues" evidence="1">
    <location>
        <begin position="86"/>
        <end position="97"/>
    </location>
</feature>
<dbReference type="Proteomes" id="UP000237662">
    <property type="component" value="Unassembled WGS sequence"/>
</dbReference>
<comment type="caution">
    <text evidence="2">The sequence shown here is derived from an EMBL/GenBank/DDBJ whole genome shotgun (WGS) entry which is preliminary data.</text>
</comment>
<keyword evidence="3" id="KW-1185">Reference proteome</keyword>
<dbReference type="AlphaFoldDB" id="A0A2S6I768"/>
<dbReference type="EMBL" id="PTJC01000005">
    <property type="protein sequence ID" value="PPK87330.1"/>
    <property type="molecule type" value="Genomic_DNA"/>
</dbReference>
<sequence>MAKILSAELAGLCSAGSAPSSNSELQTEARYLQTPANTFPAVLPKGKVWANEPPSKEGRSGAIDSLYCKEVQSPPAGTKKLGKQTETAKEGKGESQTEKAAAAGKEAPGEERPQSRDGRRGKTHPTSQDQHLPPFELFTKLSLTDDRLDGIAYLPAGPGSQSSGSLLAAPGAQTLVFDSYTLRPQEHGRGNYSRVYDVFFRSHLDKVATLSTHPVRGRRSMCAFHIENHLHYTDQAVGLLVGLLDAVGATNITLTHWEIQITSPRIIQIPEYIQANRLDRKGGRSWGIEIGEGGTVNGMRIGKQASPRSFNLYKNGTTLERRNRQYIASRVVADGIATMQDKPKLARLELHIKSKEFNKLTYHDSFGELQPVTLQSLLDPSVRLAIFRQEVMSAFIFRKRIGKDRYATAQFFDWEAIERHYARLHGYSAGNHTTAARTPLKARSSDATYGAKQTIKMLSKDGQPGSYLIRGLQKHIERIVRETILANASIRCPTERLSQAGSKSTTNLNGDLEAICYPEGLTELSEELSISLPDIIAHTIAANYGISEYVAKKYRGVV</sequence>
<evidence type="ECO:0000313" key="2">
    <source>
        <dbReference type="EMBL" id="PPK87330.1"/>
    </source>
</evidence>
<name>A0A2S6I768_9BACT</name>
<proteinExistence type="predicted"/>
<feature type="compositionally biased region" description="Basic and acidic residues" evidence="1">
    <location>
        <begin position="107"/>
        <end position="120"/>
    </location>
</feature>
<feature type="region of interest" description="Disordered" evidence="1">
    <location>
        <begin position="44"/>
        <end position="133"/>
    </location>
</feature>
<gene>
    <name evidence="2" type="ORF">CLV84_0269</name>
</gene>
<organism evidence="2 3">
    <name type="scientific">Neolewinella xylanilytica</name>
    <dbReference type="NCBI Taxonomy" id="1514080"/>
    <lineage>
        <taxon>Bacteria</taxon>
        <taxon>Pseudomonadati</taxon>
        <taxon>Bacteroidota</taxon>
        <taxon>Saprospiria</taxon>
        <taxon>Saprospirales</taxon>
        <taxon>Lewinellaceae</taxon>
        <taxon>Neolewinella</taxon>
    </lineage>
</organism>